<organism evidence="3 4">
    <name type="scientific">Sulfobacillus thermosulfidooxidans</name>
    <dbReference type="NCBI Taxonomy" id="28034"/>
    <lineage>
        <taxon>Bacteria</taxon>
        <taxon>Bacillati</taxon>
        <taxon>Bacillota</taxon>
        <taxon>Clostridia</taxon>
        <taxon>Eubacteriales</taxon>
        <taxon>Clostridiales Family XVII. Incertae Sedis</taxon>
        <taxon>Sulfobacillus</taxon>
    </lineage>
</organism>
<evidence type="ECO:0000256" key="1">
    <source>
        <dbReference type="ARBA" id="ARBA00005254"/>
    </source>
</evidence>
<evidence type="ECO:0000313" key="4">
    <source>
        <dbReference type="Proteomes" id="UP000242705"/>
    </source>
</evidence>
<evidence type="ECO:0008006" key="5">
    <source>
        <dbReference type="Google" id="ProtNLM"/>
    </source>
</evidence>
<dbReference type="CDD" id="cd06558">
    <property type="entry name" value="crotonase-like"/>
    <property type="match status" value="1"/>
</dbReference>
<comment type="caution">
    <text evidence="3">The sequence shown here is derived from an EMBL/GenBank/DDBJ whole genome shotgun (WGS) entry which is preliminary data.</text>
</comment>
<sequence length="259" mass="28635">MSSSYQHLIVEIRDHIMEIRLNRPQYLNALNETMLKELAAVLEEARSDDNIHVVILSGSGRGFCSGQDLKELAARGGDVNIQEHLSRYYDPVIMTLYHMPKPTIAKIQGIAAGAGMSLALACDIRLGSENAQFAQSFVKIGLVPDSGSTYFLPRLIGMAKAMELALLGDIVTGEQAYSMGLLNQLVPNMQLDTVTWAWAERLRQLPSVTLGLIKEAIHKSLDHSLSEQLQVEQQLQALAAATKAHHTAVQSFLEKKRRF</sequence>
<gene>
    <name evidence="3" type="ORF">C7B47_15615</name>
</gene>
<dbReference type="Pfam" id="PF00378">
    <property type="entry name" value="ECH_1"/>
    <property type="match status" value="1"/>
</dbReference>
<dbReference type="GO" id="GO:0003824">
    <property type="term" value="F:catalytic activity"/>
    <property type="evidence" value="ECO:0007669"/>
    <property type="project" value="InterPro"/>
</dbReference>
<name>A0A2T2WNR0_SULTH</name>
<proteinExistence type="inferred from homology"/>
<comment type="similarity">
    <text evidence="1 2">Belongs to the enoyl-CoA hydratase/isomerase family.</text>
</comment>
<dbReference type="PROSITE" id="PS00166">
    <property type="entry name" value="ENOYL_COA_HYDRATASE"/>
    <property type="match status" value="1"/>
</dbReference>
<dbReference type="Gene3D" id="3.90.226.10">
    <property type="entry name" value="2-enoyl-CoA Hydratase, Chain A, domain 1"/>
    <property type="match status" value="1"/>
</dbReference>
<dbReference type="SUPFAM" id="SSF52096">
    <property type="entry name" value="ClpP/crotonase"/>
    <property type="match status" value="1"/>
</dbReference>
<accession>A0A2T2WNR0</accession>
<dbReference type="InterPro" id="IPR029045">
    <property type="entry name" value="ClpP/crotonase-like_dom_sf"/>
</dbReference>
<evidence type="ECO:0000313" key="3">
    <source>
        <dbReference type="EMBL" id="PSR23867.1"/>
    </source>
</evidence>
<dbReference type="Gene3D" id="1.10.12.10">
    <property type="entry name" value="Lyase 2-enoyl-coa Hydratase, Chain A, domain 2"/>
    <property type="match status" value="1"/>
</dbReference>
<dbReference type="InterPro" id="IPR014748">
    <property type="entry name" value="Enoyl-CoA_hydra_C"/>
</dbReference>
<protein>
    <recommendedName>
        <fullName evidence="5">2-(1,2-epoxy-1,2-dihydrophenyl)acetyl-CoA isomerase</fullName>
    </recommendedName>
</protein>
<dbReference type="Proteomes" id="UP000242705">
    <property type="component" value="Unassembled WGS sequence"/>
</dbReference>
<dbReference type="PANTHER" id="PTHR43802">
    <property type="entry name" value="ENOYL-COA HYDRATASE"/>
    <property type="match status" value="1"/>
</dbReference>
<dbReference type="PANTHER" id="PTHR43802:SF1">
    <property type="entry name" value="IP11341P-RELATED"/>
    <property type="match status" value="1"/>
</dbReference>
<dbReference type="AlphaFoldDB" id="A0A2T2WNR0"/>
<dbReference type="EMBL" id="PXYX01000064">
    <property type="protein sequence ID" value="PSR23867.1"/>
    <property type="molecule type" value="Genomic_DNA"/>
</dbReference>
<dbReference type="InterPro" id="IPR001753">
    <property type="entry name" value="Enoyl-CoA_hydra/iso"/>
</dbReference>
<dbReference type="InterPro" id="IPR018376">
    <property type="entry name" value="Enoyl-CoA_hyd/isom_CS"/>
</dbReference>
<reference evidence="3 4" key="1">
    <citation type="journal article" date="2014" name="BMC Genomics">
        <title>Comparison of environmental and isolate Sulfobacillus genomes reveals diverse carbon, sulfur, nitrogen, and hydrogen metabolisms.</title>
        <authorList>
            <person name="Justice N.B."/>
            <person name="Norman A."/>
            <person name="Brown C.T."/>
            <person name="Singh A."/>
            <person name="Thomas B.C."/>
            <person name="Banfield J.F."/>
        </authorList>
    </citation>
    <scope>NUCLEOTIDE SEQUENCE [LARGE SCALE GENOMIC DNA]</scope>
    <source>
        <strain evidence="3">AMDSBA5</strain>
    </source>
</reference>
<evidence type="ECO:0000256" key="2">
    <source>
        <dbReference type="RuleBase" id="RU003707"/>
    </source>
</evidence>